<comment type="caution">
    <text evidence="1">The sequence shown here is derived from an EMBL/GenBank/DDBJ whole genome shotgun (WGS) entry which is preliminary data.</text>
</comment>
<evidence type="ECO:0000313" key="2">
    <source>
        <dbReference type="Proteomes" id="UP001165960"/>
    </source>
</evidence>
<dbReference type="Proteomes" id="UP001165960">
    <property type="component" value="Unassembled WGS sequence"/>
</dbReference>
<evidence type="ECO:0000313" key="1">
    <source>
        <dbReference type="EMBL" id="KAJ9077838.1"/>
    </source>
</evidence>
<keyword evidence="2" id="KW-1185">Reference proteome</keyword>
<accession>A0ACC2TTF8</accession>
<reference evidence="1" key="1">
    <citation type="submission" date="2022-04" db="EMBL/GenBank/DDBJ databases">
        <title>Genome of the entomopathogenic fungus Entomophthora muscae.</title>
        <authorList>
            <person name="Elya C."/>
            <person name="Lovett B.R."/>
            <person name="Lee E."/>
            <person name="Macias A.M."/>
            <person name="Hajek A.E."/>
            <person name="De Bivort B.L."/>
            <person name="Kasson M.T."/>
            <person name="De Fine Licht H.H."/>
            <person name="Stajich J.E."/>
        </authorList>
    </citation>
    <scope>NUCLEOTIDE SEQUENCE</scope>
    <source>
        <strain evidence="1">Berkeley</strain>
    </source>
</reference>
<dbReference type="EMBL" id="QTSX02002176">
    <property type="protein sequence ID" value="KAJ9077838.1"/>
    <property type="molecule type" value="Genomic_DNA"/>
</dbReference>
<organism evidence="1 2">
    <name type="scientific">Entomophthora muscae</name>
    <dbReference type="NCBI Taxonomy" id="34485"/>
    <lineage>
        <taxon>Eukaryota</taxon>
        <taxon>Fungi</taxon>
        <taxon>Fungi incertae sedis</taxon>
        <taxon>Zoopagomycota</taxon>
        <taxon>Entomophthoromycotina</taxon>
        <taxon>Entomophthoromycetes</taxon>
        <taxon>Entomophthorales</taxon>
        <taxon>Entomophthoraceae</taxon>
        <taxon>Entomophthora</taxon>
    </lineage>
</organism>
<sequence length="218" mass="24899">MAEAKIARQCTEEYYDSVERKLCQLTARAGFKRRGEILECKSFCQTLACKRHCDFIATGYDANVFMTDFFSARSWERCGNEFQNITAQCNKEENLKRNEYDIESTPSSPTNECEKMDKLEFVFSCLANATQTSVKQLKSTDDCTLTCKPKTTIHSYSACFSNCTKDMLHSLNELPAYRVFKTNPNTTIFHPPLHISGSCSFPQTPLLAIFLATIYFLR</sequence>
<protein>
    <submittedName>
        <fullName evidence="1">Uncharacterized protein</fullName>
    </submittedName>
</protein>
<name>A0ACC2TTF8_9FUNG</name>
<gene>
    <name evidence="1" type="ORF">DSO57_1012876</name>
</gene>
<proteinExistence type="predicted"/>